<sequence>MLFICRGCGIHLSFLFSFVLTFNFYFLVVLLFFFLLTGYVCKRLALQANGCCKAQKRERRDRPQKGNRARRGDRLGPGETVVRWNLSGEFGAQKKAADGVIVKSDKRVRTEQGLVVAGAERDGEEQYSCHSCQENGCCSIYEFCVSCCLHPRQVYRDFVVVRPGALPLPILLVISDYFELCQAKCRTSSQSVQHENMYRNPRFKYCYGESLPELLPEQ</sequence>
<dbReference type="PANTHER" id="PTHR13481">
    <property type="entry name" value="SREBP REGULATING GENE PROTEIN"/>
    <property type="match status" value="1"/>
</dbReference>
<dbReference type="InterPro" id="IPR019352">
    <property type="entry name" value="SPRING1"/>
</dbReference>
<keyword evidence="12" id="KW-1185">Reference proteome</keyword>
<evidence type="ECO:0000256" key="5">
    <source>
        <dbReference type="ARBA" id="ARBA00023136"/>
    </source>
</evidence>
<keyword evidence="3 10" id="KW-1133">Transmembrane helix</keyword>
<dbReference type="GO" id="GO:2000640">
    <property type="term" value="P:positive regulation of SREBP signaling pathway"/>
    <property type="evidence" value="ECO:0007669"/>
    <property type="project" value="InterPro"/>
</dbReference>
<reference evidence="11" key="1">
    <citation type="submission" date="2025-08" db="UniProtKB">
        <authorList>
            <consortium name="Ensembl"/>
        </authorList>
    </citation>
    <scope>IDENTIFICATION</scope>
</reference>
<protein>
    <recommendedName>
        <fullName evidence="8">SREBP regulating gene protein</fullName>
    </recommendedName>
</protein>
<name>A0A8C4N8E3_EPTBU</name>
<evidence type="ECO:0000256" key="3">
    <source>
        <dbReference type="ARBA" id="ARBA00022989"/>
    </source>
</evidence>
<evidence type="ECO:0000256" key="7">
    <source>
        <dbReference type="ARBA" id="ARBA00023461"/>
    </source>
</evidence>
<organism evidence="11 12">
    <name type="scientific">Eptatretus burgeri</name>
    <name type="common">Inshore hagfish</name>
    <dbReference type="NCBI Taxonomy" id="7764"/>
    <lineage>
        <taxon>Eukaryota</taxon>
        <taxon>Metazoa</taxon>
        <taxon>Chordata</taxon>
        <taxon>Craniata</taxon>
        <taxon>Vertebrata</taxon>
        <taxon>Cyclostomata</taxon>
        <taxon>Myxini</taxon>
        <taxon>Myxiniformes</taxon>
        <taxon>Myxinidae</taxon>
        <taxon>Eptatretinae</taxon>
        <taxon>Eptatretus</taxon>
    </lineage>
</organism>
<evidence type="ECO:0000256" key="1">
    <source>
        <dbReference type="ARBA" id="ARBA00004194"/>
    </source>
</evidence>
<dbReference type="PANTHER" id="PTHR13481:SF0">
    <property type="entry name" value="SREBP REGULATING GENE PROTEIN"/>
    <property type="match status" value="1"/>
</dbReference>
<evidence type="ECO:0000256" key="6">
    <source>
        <dbReference type="ARBA" id="ARBA00023180"/>
    </source>
</evidence>
<keyword evidence="6" id="KW-0325">Glycoprotein</keyword>
<feature type="transmembrane region" description="Helical" evidence="10">
    <location>
        <begin position="12"/>
        <end position="36"/>
    </location>
</feature>
<evidence type="ECO:0000256" key="9">
    <source>
        <dbReference type="SAM" id="MobiDB-lite"/>
    </source>
</evidence>
<keyword evidence="5 10" id="KW-0472">Membrane</keyword>
<keyword evidence="2 10" id="KW-0812">Transmembrane</keyword>
<evidence type="ECO:0000256" key="10">
    <source>
        <dbReference type="SAM" id="Phobius"/>
    </source>
</evidence>
<proteinExistence type="inferred from homology"/>
<evidence type="ECO:0000313" key="12">
    <source>
        <dbReference type="Proteomes" id="UP000694388"/>
    </source>
</evidence>
<accession>A0A8C4N8E3</accession>
<dbReference type="AlphaFoldDB" id="A0A8C4N8E3"/>
<comment type="similarity">
    <text evidence="7">Belongs to the SPRING family.</text>
</comment>
<comment type="subcellular location">
    <subcellularLocation>
        <location evidence="1">Golgi apparatus membrane</location>
        <topology evidence="1">Single-pass membrane protein</topology>
    </subcellularLocation>
</comment>
<feature type="compositionally biased region" description="Basic and acidic residues" evidence="9">
    <location>
        <begin position="58"/>
        <end position="76"/>
    </location>
</feature>
<dbReference type="GO" id="GO:0000139">
    <property type="term" value="C:Golgi membrane"/>
    <property type="evidence" value="ECO:0007669"/>
    <property type="project" value="UniProtKB-SubCell"/>
</dbReference>
<reference evidence="11" key="2">
    <citation type="submission" date="2025-09" db="UniProtKB">
        <authorList>
            <consortium name="Ensembl"/>
        </authorList>
    </citation>
    <scope>IDENTIFICATION</scope>
</reference>
<evidence type="ECO:0000256" key="2">
    <source>
        <dbReference type="ARBA" id="ARBA00022692"/>
    </source>
</evidence>
<feature type="region of interest" description="Disordered" evidence="9">
    <location>
        <begin position="57"/>
        <end position="78"/>
    </location>
</feature>
<keyword evidence="4" id="KW-0333">Golgi apparatus</keyword>
<evidence type="ECO:0000313" key="11">
    <source>
        <dbReference type="Ensembl" id="ENSEBUP00000002696.1"/>
    </source>
</evidence>
<dbReference type="Proteomes" id="UP000694388">
    <property type="component" value="Unplaced"/>
</dbReference>
<dbReference type="Pfam" id="PF10218">
    <property type="entry name" value="SPRING1"/>
    <property type="match status" value="1"/>
</dbReference>
<evidence type="ECO:0000256" key="4">
    <source>
        <dbReference type="ARBA" id="ARBA00023034"/>
    </source>
</evidence>
<dbReference type="GeneTree" id="ENSGT00390000008031"/>
<evidence type="ECO:0000256" key="8">
    <source>
        <dbReference type="ARBA" id="ARBA00023485"/>
    </source>
</evidence>
<dbReference type="Ensembl" id="ENSEBUT00000003053.1">
    <property type="protein sequence ID" value="ENSEBUP00000002696.1"/>
    <property type="gene ID" value="ENSEBUG00000002031.1"/>
</dbReference>